<dbReference type="AlphaFoldDB" id="A0A158B3Z7"/>
<keyword evidence="1" id="KW-1133">Transmembrane helix</keyword>
<dbReference type="STRING" id="1777138.AWB77_02411"/>
<evidence type="ECO:0000256" key="1">
    <source>
        <dbReference type="SAM" id="Phobius"/>
    </source>
</evidence>
<evidence type="ECO:0000313" key="3">
    <source>
        <dbReference type="Proteomes" id="UP000054903"/>
    </source>
</evidence>
<comment type="caution">
    <text evidence="2">The sequence shown here is derived from an EMBL/GenBank/DDBJ whole genome shotgun (WGS) entry which is preliminary data.</text>
</comment>
<feature type="transmembrane region" description="Helical" evidence="1">
    <location>
        <begin position="6"/>
        <end position="25"/>
    </location>
</feature>
<evidence type="ECO:0000313" key="2">
    <source>
        <dbReference type="EMBL" id="SAK64754.1"/>
    </source>
</evidence>
<feature type="transmembrane region" description="Helical" evidence="1">
    <location>
        <begin position="37"/>
        <end position="62"/>
    </location>
</feature>
<keyword evidence="1" id="KW-0472">Membrane</keyword>
<keyword evidence="3" id="KW-1185">Reference proteome</keyword>
<keyword evidence="1" id="KW-0812">Transmembrane</keyword>
<dbReference type="OrthoDB" id="9132122at2"/>
<accession>A0A158B3Z7</accession>
<feature type="transmembrane region" description="Helical" evidence="1">
    <location>
        <begin position="82"/>
        <end position="99"/>
    </location>
</feature>
<sequence length="136" mass="15504">MEFPWLPLSFILTLLGVTLFICSTLNASEGALRWNGALIFLVLCCAAMLLDFTLTMIFASAGFAERTRYDSYGSRIAWSERILTYLIPCVISMLLALRFRRRQHSAREPGRLGNDAARENPAEIQTFRRTRAKLRI</sequence>
<name>A0A158B3Z7_9BURK</name>
<dbReference type="Proteomes" id="UP000054903">
    <property type="component" value="Unassembled WGS sequence"/>
</dbReference>
<dbReference type="EMBL" id="FCNX02000005">
    <property type="protein sequence ID" value="SAK64754.1"/>
    <property type="molecule type" value="Genomic_DNA"/>
</dbReference>
<proteinExistence type="predicted"/>
<organism evidence="2 3">
    <name type="scientific">Caballeronia fortuita</name>
    <dbReference type="NCBI Taxonomy" id="1777138"/>
    <lineage>
        <taxon>Bacteria</taxon>
        <taxon>Pseudomonadati</taxon>
        <taxon>Pseudomonadota</taxon>
        <taxon>Betaproteobacteria</taxon>
        <taxon>Burkholderiales</taxon>
        <taxon>Burkholderiaceae</taxon>
        <taxon>Caballeronia</taxon>
    </lineage>
</organism>
<protein>
    <submittedName>
        <fullName evidence="2">Uncharacterized protein</fullName>
    </submittedName>
</protein>
<reference evidence="2" key="1">
    <citation type="submission" date="2016-01" db="EMBL/GenBank/DDBJ databases">
        <authorList>
            <person name="Peeters C."/>
        </authorList>
    </citation>
    <scope>NUCLEOTIDE SEQUENCE</scope>
    <source>
        <strain evidence="2">LMG 29320</strain>
    </source>
</reference>
<gene>
    <name evidence="2" type="ORF">AWB77_02411</name>
</gene>